<name>A0A9P9D1P3_9PLEO</name>
<dbReference type="InterPro" id="IPR016024">
    <property type="entry name" value="ARM-type_fold"/>
</dbReference>
<reference evidence="1" key="1">
    <citation type="journal article" date="2021" name="Nat. Commun.">
        <title>Genetic determinants of endophytism in the Arabidopsis root mycobiome.</title>
        <authorList>
            <person name="Mesny F."/>
            <person name="Miyauchi S."/>
            <person name="Thiergart T."/>
            <person name="Pickel B."/>
            <person name="Atanasova L."/>
            <person name="Karlsson M."/>
            <person name="Huettel B."/>
            <person name="Barry K.W."/>
            <person name="Haridas S."/>
            <person name="Chen C."/>
            <person name="Bauer D."/>
            <person name="Andreopoulos W."/>
            <person name="Pangilinan J."/>
            <person name="LaButti K."/>
            <person name="Riley R."/>
            <person name="Lipzen A."/>
            <person name="Clum A."/>
            <person name="Drula E."/>
            <person name="Henrissat B."/>
            <person name="Kohler A."/>
            <person name="Grigoriev I.V."/>
            <person name="Martin F.M."/>
            <person name="Hacquard S."/>
        </authorList>
    </citation>
    <scope>NUCLEOTIDE SEQUENCE</scope>
    <source>
        <strain evidence="1">MPI-CAGE-CH-0243</strain>
    </source>
</reference>
<dbReference type="Pfam" id="PF12765">
    <property type="entry name" value="Cohesin_HEAT"/>
    <property type="match status" value="2"/>
</dbReference>
<proteinExistence type="predicted"/>
<feature type="non-terminal residue" evidence="1">
    <location>
        <position position="1"/>
    </location>
</feature>
<sequence>GCRCAAVEALQGRANLTKGMLQNIAARLEDEDHNARCAAVEALQGQADLTEEMLQNIAARLEDRDSSVRGAVIEMLLNQPTLSLEVLGSRIKSLYHALLHRSFEEHLYWFPSFISVGLRHVSLSCKQED</sequence>
<feature type="non-terminal residue" evidence="1">
    <location>
        <position position="129"/>
    </location>
</feature>
<dbReference type="AlphaFoldDB" id="A0A9P9D1P3"/>
<dbReference type="InterPro" id="IPR026003">
    <property type="entry name" value="Cohesin_HEAT"/>
</dbReference>
<dbReference type="EMBL" id="JAGMWT010000023">
    <property type="protein sequence ID" value="KAH7111825.1"/>
    <property type="molecule type" value="Genomic_DNA"/>
</dbReference>
<keyword evidence="2" id="KW-1185">Reference proteome</keyword>
<dbReference type="Gene3D" id="1.25.10.10">
    <property type="entry name" value="Leucine-rich Repeat Variant"/>
    <property type="match status" value="1"/>
</dbReference>
<dbReference type="OrthoDB" id="427518at2759"/>
<comment type="caution">
    <text evidence="1">The sequence shown here is derived from an EMBL/GenBank/DDBJ whole genome shotgun (WGS) entry which is preliminary data.</text>
</comment>
<evidence type="ECO:0000313" key="1">
    <source>
        <dbReference type="EMBL" id="KAH7111825.1"/>
    </source>
</evidence>
<dbReference type="SUPFAM" id="SSF48371">
    <property type="entry name" value="ARM repeat"/>
    <property type="match status" value="1"/>
</dbReference>
<dbReference type="Proteomes" id="UP000700596">
    <property type="component" value="Unassembled WGS sequence"/>
</dbReference>
<organism evidence="1 2">
    <name type="scientific">Dendryphion nanum</name>
    <dbReference type="NCBI Taxonomy" id="256645"/>
    <lineage>
        <taxon>Eukaryota</taxon>
        <taxon>Fungi</taxon>
        <taxon>Dikarya</taxon>
        <taxon>Ascomycota</taxon>
        <taxon>Pezizomycotina</taxon>
        <taxon>Dothideomycetes</taxon>
        <taxon>Pleosporomycetidae</taxon>
        <taxon>Pleosporales</taxon>
        <taxon>Torulaceae</taxon>
        <taxon>Dendryphion</taxon>
    </lineage>
</organism>
<dbReference type="InterPro" id="IPR011989">
    <property type="entry name" value="ARM-like"/>
</dbReference>
<accession>A0A9P9D1P3</accession>
<evidence type="ECO:0000313" key="2">
    <source>
        <dbReference type="Proteomes" id="UP000700596"/>
    </source>
</evidence>
<gene>
    <name evidence="1" type="ORF">B0J11DRAFT_416609</name>
</gene>
<protein>
    <submittedName>
        <fullName evidence="1">Uncharacterized protein</fullName>
    </submittedName>
</protein>